<dbReference type="GO" id="GO:0003700">
    <property type="term" value="F:DNA-binding transcription factor activity"/>
    <property type="evidence" value="ECO:0007669"/>
    <property type="project" value="InterPro"/>
</dbReference>
<reference evidence="5 6" key="1">
    <citation type="submission" date="2021-05" db="EMBL/GenBank/DDBJ databases">
        <title>A Polyphasic approach of four new species of the genus Ohtaekwangia: Ohtaekwangia histidinii sp. nov., Ohtaekwangia cretensis sp. nov., Ohtaekwangia indiensis sp. nov., Ohtaekwangia reichenbachii sp. nov. from diverse environment.</title>
        <authorList>
            <person name="Octaviana S."/>
        </authorList>
    </citation>
    <scope>NUCLEOTIDE SEQUENCE [LARGE SCALE GENOMIC DNA]</scope>
    <source>
        <strain evidence="5 6">PWU5</strain>
    </source>
</reference>
<dbReference type="SUPFAM" id="SSF46689">
    <property type="entry name" value="Homeodomain-like"/>
    <property type="match status" value="2"/>
</dbReference>
<dbReference type="Pfam" id="PF12833">
    <property type="entry name" value="HTH_18"/>
    <property type="match status" value="1"/>
</dbReference>
<dbReference type="Proteomes" id="UP001319080">
    <property type="component" value="Unassembled WGS sequence"/>
</dbReference>
<dbReference type="InterPro" id="IPR009057">
    <property type="entry name" value="Homeodomain-like_sf"/>
</dbReference>
<evidence type="ECO:0000256" key="3">
    <source>
        <dbReference type="ARBA" id="ARBA00023163"/>
    </source>
</evidence>
<evidence type="ECO:0000259" key="4">
    <source>
        <dbReference type="PROSITE" id="PS01124"/>
    </source>
</evidence>
<dbReference type="PANTHER" id="PTHR43280">
    <property type="entry name" value="ARAC-FAMILY TRANSCRIPTIONAL REGULATOR"/>
    <property type="match status" value="1"/>
</dbReference>
<evidence type="ECO:0000313" key="5">
    <source>
        <dbReference type="EMBL" id="MBT1707870.1"/>
    </source>
</evidence>
<keyword evidence="3" id="KW-0804">Transcription</keyword>
<dbReference type="InterPro" id="IPR020449">
    <property type="entry name" value="Tscrpt_reg_AraC-type_HTH"/>
</dbReference>
<dbReference type="Gene3D" id="1.10.10.60">
    <property type="entry name" value="Homeodomain-like"/>
    <property type="match status" value="2"/>
</dbReference>
<name>A0AAP2DUM9_9BACT</name>
<evidence type="ECO:0000256" key="2">
    <source>
        <dbReference type="ARBA" id="ARBA00023125"/>
    </source>
</evidence>
<evidence type="ECO:0000256" key="1">
    <source>
        <dbReference type="ARBA" id="ARBA00023015"/>
    </source>
</evidence>
<dbReference type="RefSeq" id="WP_254083462.1">
    <property type="nucleotide sequence ID" value="NZ_JAHESE010000004.1"/>
</dbReference>
<comment type="caution">
    <text evidence="5">The sequence shown here is derived from an EMBL/GenBank/DDBJ whole genome shotgun (WGS) entry which is preliminary data.</text>
</comment>
<organism evidence="5 6">
    <name type="scientific">Dawidia cretensis</name>
    <dbReference type="NCBI Taxonomy" id="2782350"/>
    <lineage>
        <taxon>Bacteria</taxon>
        <taxon>Pseudomonadati</taxon>
        <taxon>Bacteroidota</taxon>
        <taxon>Cytophagia</taxon>
        <taxon>Cytophagales</taxon>
        <taxon>Chryseotaleaceae</taxon>
        <taxon>Dawidia</taxon>
    </lineage>
</organism>
<proteinExistence type="predicted"/>
<dbReference type="SMART" id="SM00342">
    <property type="entry name" value="HTH_ARAC"/>
    <property type="match status" value="1"/>
</dbReference>
<sequence>MMQQQAGKKDGEDLFIYNYVSEKQVGRSKIFLQHNLITLLEQGEKVVHYANSATIIKDTQFALLSAGNCLMTEKLPVDNHYRSTMLFFDNTELTKFFVKYTTIIDKLASTAHKYEKPFLVFEKDEFVRNYITSLQFIQPKTSFSDKRVELKFEELMLYLVEKYPGEMLSFQARNRKEYSDLEVRKAVEQNITGNLTLEELAFLCNTSVSTFKRRFLKLYNVAPRQYFLLRKMEIATSLLLQNENPSEVFYKVGFENHSSFSQSFKQVYGISPKQYQQQKLS</sequence>
<dbReference type="AlphaFoldDB" id="A0AAP2DUM9"/>
<dbReference type="GO" id="GO:0043565">
    <property type="term" value="F:sequence-specific DNA binding"/>
    <property type="evidence" value="ECO:0007669"/>
    <property type="project" value="InterPro"/>
</dbReference>
<keyword evidence="6" id="KW-1185">Reference proteome</keyword>
<feature type="domain" description="HTH araC/xylS-type" evidence="4">
    <location>
        <begin position="181"/>
        <end position="278"/>
    </location>
</feature>
<dbReference type="InterPro" id="IPR018060">
    <property type="entry name" value="HTH_AraC"/>
</dbReference>
<dbReference type="EMBL" id="JAHESE010000004">
    <property type="protein sequence ID" value="MBT1707870.1"/>
    <property type="molecule type" value="Genomic_DNA"/>
</dbReference>
<dbReference type="InterPro" id="IPR054015">
    <property type="entry name" value="ExsA-like_N"/>
</dbReference>
<dbReference type="Pfam" id="PF22200">
    <property type="entry name" value="ExsA_N"/>
    <property type="match status" value="1"/>
</dbReference>
<protein>
    <submittedName>
        <fullName evidence="5">AraC family transcriptional regulator</fullName>
    </submittedName>
</protein>
<evidence type="ECO:0000313" key="6">
    <source>
        <dbReference type="Proteomes" id="UP001319080"/>
    </source>
</evidence>
<dbReference type="PROSITE" id="PS01124">
    <property type="entry name" value="HTH_ARAC_FAMILY_2"/>
    <property type="match status" value="1"/>
</dbReference>
<accession>A0AAP2DUM9</accession>
<gene>
    <name evidence="5" type="ORF">KK062_06545</name>
</gene>
<dbReference type="PRINTS" id="PR00032">
    <property type="entry name" value="HTHARAC"/>
</dbReference>
<keyword evidence="2" id="KW-0238">DNA-binding</keyword>
<keyword evidence="1" id="KW-0805">Transcription regulation</keyword>
<dbReference type="PANTHER" id="PTHR43280:SF2">
    <property type="entry name" value="HTH-TYPE TRANSCRIPTIONAL REGULATOR EXSA"/>
    <property type="match status" value="1"/>
</dbReference>